<dbReference type="Pfam" id="PF00234">
    <property type="entry name" value="Tryp_alpha_amyl"/>
    <property type="match status" value="1"/>
</dbReference>
<dbReference type="PRINTS" id="PR00382">
    <property type="entry name" value="LIPIDTRNSFER"/>
</dbReference>
<comment type="function">
    <text evidence="4">Plant non-specific lipid-transfer proteins transfer phospholipids as well as galactolipids across membranes. May play a role in wax or cutin deposition in the cell walls of expanding epidermal cells and certain secretory tissues.</text>
</comment>
<gene>
    <name evidence="8" type="ORF">DH2020_041735</name>
</gene>
<evidence type="ECO:0000259" key="7">
    <source>
        <dbReference type="SMART" id="SM00499"/>
    </source>
</evidence>
<evidence type="ECO:0000313" key="9">
    <source>
        <dbReference type="Proteomes" id="UP001318860"/>
    </source>
</evidence>
<keyword evidence="3 4" id="KW-0446">Lipid-binding</keyword>
<evidence type="ECO:0000256" key="1">
    <source>
        <dbReference type="ARBA" id="ARBA00009748"/>
    </source>
</evidence>
<feature type="region of interest" description="Disordered" evidence="5">
    <location>
        <begin position="135"/>
        <end position="158"/>
    </location>
</feature>
<dbReference type="PANTHER" id="PTHR33076">
    <property type="entry name" value="NON-SPECIFIC LIPID-TRANSFER PROTEIN 2-RELATED"/>
    <property type="match status" value="1"/>
</dbReference>
<keyword evidence="9" id="KW-1185">Reference proteome</keyword>
<name>A0ABR0URA2_REHGL</name>
<evidence type="ECO:0000256" key="5">
    <source>
        <dbReference type="SAM" id="MobiDB-lite"/>
    </source>
</evidence>
<dbReference type="InterPro" id="IPR000528">
    <property type="entry name" value="Plant_nsLTP"/>
</dbReference>
<evidence type="ECO:0000256" key="3">
    <source>
        <dbReference type="ARBA" id="ARBA00023121"/>
    </source>
</evidence>
<dbReference type="CDD" id="cd01960">
    <property type="entry name" value="nsLTP1"/>
    <property type="match status" value="1"/>
</dbReference>
<dbReference type="InterPro" id="IPR036312">
    <property type="entry name" value="Bifun_inhib/LTP/seed_sf"/>
</dbReference>
<evidence type="ECO:0000313" key="8">
    <source>
        <dbReference type="EMBL" id="KAK6124526.1"/>
    </source>
</evidence>
<comment type="caution">
    <text evidence="8">The sequence shown here is derived from an EMBL/GenBank/DDBJ whole genome shotgun (WGS) entry which is preliminary data.</text>
</comment>
<evidence type="ECO:0000256" key="2">
    <source>
        <dbReference type="ARBA" id="ARBA00022448"/>
    </source>
</evidence>
<keyword evidence="2 4" id="KW-0813">Transport</keyword>
<accession>A0ABR0URA2</accession>
<organism evidence="8 9">
    <name type="scientific">Rehmannia glutinosa</name>
    <name type="common">Chinese foxglove</name>
    <dbReference type="NCBI Taxonomy" id="99300"/>
    <lineage>
        <taxon>Eukaryota</taxon>
        <taxon>Viridiplantae</taxon>
        <taxon>Streptophyta</taxon>
        <taxon>Embryophyta</taxon>
        <taxon>Tracheophyta</taxon>
        <taxon>Spermatophyta</taxon>
        <taxon>Magnoliopsida</taxon>
        <taxon>eudicotyledons</taxon>
        <taxon>Gunneridae</taxon>
        <taxon>Pentapetalae</taxon>
        <taxon>asterids</taxon>
        <taxon>lamiids</taxon>
        <taxon>Lamiales</taxon>
        <taxon>Orobanchaceae</taxon>
        <taxon>Rehmannieae</taxon>
        <taxon>Rehmannia</taxon>
    </lineage>
</organism>
<proteinExistence type="inferred from homology"/>
<dbReference type="SMART" id="SM00499">
    <property type="entry name" value="AAI"/>
    <property type="match status" value="1"/>
</dbReference>
<sequence length="158" mass="16863">MAYSRSSSCIAGLFALALLFFGPPAPAKATSCTAALEYLMPCQPFLMGIGEITPTCCQGAQALANATVNSADRKSVCECLKQVALSVNVNQDKANQLPKLCNVDVPVPVQPNVNCDALPMNYVFNRYKNTEVKAFRPTTPGHSPGIGHQSPPPHGWRS</sequence>
<feature type="chain" id="PRO_5046931438" description="Non-specific lipid-transfer protein" evidence="6">
    <location>
        <begin position="30"/>
        <end position="158"/>
    </location>
</feature>
<evidence type="ECO:0000256" key="4">
    <source>
        <dbReference type="RuleBase" id="RU000628"/>
    </source>
</evidence>
<keyword evidence="6" id="KW-0732">Signal</keyword>
<feature type="signal peptide" evidence="6">
    <location>
        <begin position="1"/>
        <end position="29"/>
    </location>
</feature>
<dbReference type="Proteomes" id="UP001318860">
    <property type="component" value="Unassembled WGS sequence"/>
</dbReference>
<reference evidence="8 9" key="1">
    <citation type="journal article" date="2021" name="Comput. Struct. Biotechnol. J.">
        <title>De novo genome assembly of the potent medicinal plant Rehmannia glutinosa using nanopore technology.</title>
        <authorList>
            <person name="Ma L."/>
            <person name="Dong C."/>
            <person name="Song C."/>
            <person name="Wang X."/>
            <person name="Zheng X."/>
            <person name="Niu Y."/>
            <person name="Chen S."/>
            <person name="Feng W."/>
        </authorList>
    </citation>
    <scope>NUCLEOTIDE SEQUENCE [LARGE SCALE GENOMIC DNA]</scope>
    <source>
        <strain evidence="8">DH-2019</strain>
    </source>
</reference>
<dbReference type="Gene3D" id="1.10.110.10">
    <property type="entry name" value="Plant lipid-transfer and hydrophobic proteins"/>
    <property type="match status" value="1"/>
</dbReference>
<dbReference type="SUPFAM" id="SSF47699">
    <property type="entry name" value="Bifunctional inhibitor/lipid-transfer protein/seed storage 2S albumin"/>
    <property type="match status" value="1"/>
</dbReference>
<dbReference type="InterPro" id="IPR016140">
    <property type="entry name" value="Bifunc_inhib/LTP/seed_store"/>
</dbReference>
<feature type="domain" description="Bifunctional inhibitor/plant lipid transfer protein/seed storage helical" evidence="7">
    <location>
        <begin position="32"/>
        <end position="115"/>
    </location>
</feature>
<dbReference type="EMBL" id="JABTTQ020002392">
    <property type="protein sequence ID" value="KAK6124526.1"/>
    <property type="molecule type" value="Genomic_DNA"/>
</dbReference>
<comment type="similarity">
    <text evidence="1 4">Belongs to the plant LTP family.</text>
</comment>
<protein>
    <recommendedName>
        <fullName evidence="4">Non-specific lipid-transfer protein</fullName>
    </recommendedName>
</protein>
<evidence type="ECO:0000256" key="6">
    <source>
        <dbReference type="SAM" id="SignalP"/>
    </source>
</evidence>